<sequence length="308" mass="32494">MATKNRGILKSYFETGKRPIQEEFENLIDSQLNIEEDKASEADAQNDQIDNKYLTPKTVKKSIETFAPVKKVNNITPDSNGNIVVTNVSGTASSITGTISKNQVTGLENDLNNKQDVLVSGTNVKTINGQSIVGSGDLSVSGPVKFIGVLSSNFTLSNSNTSQNAFPPSSDAYTLTANKTYFFKGKFLITNGSISHTTAMGWVVGSGLNITSMEYVVKLFSSTLNGISTVSSSVQVSGTAIKVLNAASTAVTTTIEFEGVLRCTTGGVLTPQLAFSAAPGGTNQMKVGSFIEFIEIGSDTVQTVGNVN</sequence>
<name>A0ABU9I8N0_9FLAO</name>
<reference evidence="1 2" key="1">
    <citation type="submission" date="2024-04" db="EMBL/GenBank/DDBJ databases">
        <title>Flavobacterium sp. DGU41 16S ribosomal RNA gene Genome sequencing and assembly.</title>
        <authorList>
            <person name="Park S."/>
        </authorList>
    </citation>
    <scope>NUCLEOTIDE SEQUENCE [LARGE SCALE GENOMIC DNA]</scope>
    <source>
        <strain evidence="1 2">DGU41</strain>
    </source>
</reference>
<organism evidence="1 2">
    <name type="scientific">Flavobacterium helocola</name>
    <dbReference type="NCBI Taxonomy" id="3139139"/>
    <lineage>
        <taxon>Bacteria</taxon>
        <taxon>Pseudomonadati</taxon>
        <taxon>Bacteroidota</taxon>
        <taxon>Flavobacteriia</taxon>
        <taxon>Flavobacteriales</taxon>
        <taxon>Flavobacteriaceae</taxon>
        <taxon>Flavobacterium</taxon>
    </lineage>
</organism>
<accession>A0ABU9I8N0</accession>
<proteinExistence type="predicted"/>
<evidence type="ECO:0000313" key="2">
    <source>
        <dbReference type="Proteomes" id="UP001393056"/>
    </source>
</evidence>
<gene>
    <name evidence="1" type="ORF">AAEO58_10945</name>
</gene>
<keyword evidence="2" id="KW-1185">Reference proteome</keyword>
<protein>
    <submittedName>
        <fullName evidence="1">Uncharacterized protein</fullName>
    </submittedName>
</protein>
<comment type="caution">
    <text evidence="1">The sequence shown here is derived from an EMBL/GenBank/DDBJ whole genome shotgun (WGS) entry which is preliminary data.</text>
</comment>
<evidence type="ECO:0000313" key="1">
    <source>
        <dbReference type="EMBL" id="MEL1248561.1"/>
    </source>
</evidence>
<dbReference type="Proteomes" id="UP001393056">
    <property type="component" value="Unassembled WGS sequence"/>
</dbReference>
<dbReference type="RefSeq" id="WP_341683416.1">
    <property type="nucleotide sequence ID" value="NZ_JBBYHT010000005.1"/>
</dbReference>
<dbReference type="EMBL" id="JBBYHT010000005">
    <property type="protein sequence ID" value="MEL1248561.1"/>
    <property type="molecule type" value="Genomic_DNA"/>
</dbReference>